<accession>A0ABT9TFV9</accession>
<sequence>MSPTEYENAELWITECLDCKWQGYDRDQWRASDKADAHFNETGHRFSALVSEDR</sequence>
<keyword evidence="2" id="KW-1185">Reference proteome</keyword>
<dbReference type="Proteomes" id="UP001244563">
    <property type="component" value="Unassembled WGS sequence"/>
</dbReference>
<organism evidence="1 2">
    <name type="scientific">Paenarthrobacter nicotinovorans</name>
    <name type="common">Arthrobacter nicotinovorans</name>
    <dbReference type="NCBI Taxonomy" id="29320"/>
    <lineage>
        <taxon>Bacteria</taxon>
        <taxon>Bacillati</taxon>
        <taxon>Actinomycetota</taxon>
        <taxon>Actinomycetes</taxon>
        <taxon>Micrococcales</taxon>
        <taxon>Micrococcaceae</taxon>
        <taxon>Paenarthrobacter</taxon>
    </lineage>
</organism>
<name>A0ABT9TFV9_PAENI</name>
<gene>
    <name evidence="1" type="ORF">J2T10_000113</name>
</gene>
<evidence type="ECO:0000313" key="2">
    <source>
        <dbReference type="Proteomes" id="UP001244563"/>
    </source>
</evidence>
<proteinExistence type="predicted"/>
<dbReference type="RefSeq" id="WP_306876572.1">
    <property type="nucleotide sequence ID" value="NZ_JAUSSW010000001.1"/>
</dbReference>
<reference evidence="1 2" key="1">
    <citation type="submission" date="2023-07" db="EMBL/GenBank/DDBJ databases">
        <title>Sorghum-associated microbial communities from plants grown in Nebraska, USA.</title>
        <authorList>
            <person name="Schachtman D."/>
        </authorList>
    </citation>
    <scope>NUCLEOTIDE SEQUENCE [LARGE SCALE GENOMIC DNA]</scope>
    <source>
        <strain evidence="1 2">CC523</strain>
    </source>
</reference>
<protein>
    <submittedName>
        <fullName evidence="1">Uncharacterized protein</fullName>
    </submittedName>
</protein>
<comment type="caution">
    <text evidence="1">The sequence shown here is derived from an EMBL/GenBank/DDBJ whole genome shotgun (WGS) entry which is preliminary data.</text>
</comment>
<evidence type="ECO:0000313" key="1">
    <source>
        <dbReference type="EMBL" id="MDQ0100494.1"/>
    </source>
</evidence>
<dbReference type="EMBL" id="JAUSSW010000001">
    <property type="protein sequence ID" value="MDQ0100494.1"/>
    <property type="molecule type" value="Genomic_DNA"/>
</dbReference>